<comment type="caution">
    <text evidence="10">The sequence shown here is derived from an EMBL/GenBank/DDBJ whole genome shotgun (WGS) entry which is preliminary data.</text>
</comment>
<comment type="subcellular location">
    <subcellularLocation>
        <location evidence="1">Nucleus</location>
    </subcellularLocation>
</comment>
<dbReference type="PANTHER" id="PTHR15970:SF2">
    <property type="entry name" value="ELL-ASSOCIATED FACTOR EAF"/>
    <property type="match status" value="1"/>
</dbReference>
<evidence type="ECO:0000256" key="4">
    <source>
        <dbReference type="ARBA" id="ARBA00023015"/>
    </source>
</evidence>
<sequence>MPSSSNSSWTPAPGRHPLNIGVSLGKALRARNNTSQPAKRNGLPDREFYSLRYGFKPTLIDSTKPGSLDVRRDNDSSSTSVTVEHASSQPGEIYVFPGTQVASKDWICVLVYDEETGGYTLEKLESSINLGPPEKRAGTARPSCSPPVQTPPGSATPVGGIHAPGADQDILPESLFVSPAKSAPAPTEENAEEIEVPLKTQIEAKPASSIQRPKKPLPQKSRPQLQQSSSSTSEPTSAKVLTSKSTPSAAPKPKKTGKRATPSLSDAEEETLEFGHPTKRSRTSPLPPPVPESRRGPSPSRLELPGMPNSIVPHLAPPKTKSASSSSRMQPPPEDISTLAISVGSDSEDEDEWDEVAAPTVVAEEEGGEEIDMNEFETLMNAHLEVDDDEQEQDSVFPEDDFLAAAIAPEEATPVISTGTPISLKQFAGGGDSADDDDYSSSDDSDDD</sequence>
<keyword evidence="10" id="KW-0251">Elongation factor</keyword>
<feature type="region of interest" description="Disordered" evidence="8">
    <location>
        <begin position="129"/>
        <end position="167"/>
    </location>
</feature>
<dbReference type="PANTHER" id="PTHR15970">
    <property type="entry name" value="ELL-ASSOCIATED FACTOR EAF"/>
    <property type="match status" value="1"/>
</dbReference>
<evidence type="ECO:0000256" key="7">
    <source>
        <dbReference type="ARBA" id="ARBA00023242"/>
    </source>
</evidence>
<dbReference type="AlphaFoldDB" id="A0A9P5Q9E1"/>
<keyword evidence="10" id="KW-0648">Protein biosynthesis</keyword>
<evidence type="ECO:0000313" key="10">
    <source>
        <dbReference type="EMBL" id="KAF9076677.1"/>
    </source>
</evidence>
<dbReference type="InterPro" id="IPR027093">
    <property type="entry name" value="EAF_fam"/>
</dbReference>
<dbReference type="GO" id="GO:0032783">
    <property type="term" value="C:super elongation complex"/>
    <property type="evidence" value="ECO:0007669"/>
    <property type="project" value="InterPro"/>
</dbReference>
<feature type="region of interest" description="Disordered" evidence="8">
    <location>
        <begin position="419"/>
        <end position="448"/>
    </location>
</feature>
<feature type="region of interest" description="Disordered" evidence="8">
    <location>
        <begin position="62"/>
        <end position="87"/>
    </location>
</feature>
<dbReference type="GO" id="GO:0003711">
    <property type="term" value="F:transcription elongation factor activity"/>
    <property type="evidence" value="ECO:0007669"/>
    <property type="project" value="TreeGrafter"/>
</dbReference>
<feature type="compositionally biased region" description="Low complexity" evidence="8">
    <location>
        <begin position="218"/>
        <end position="251"/>
    </location>
</feature>
<feature type="compositionally biased region" description="Polar residues" evidence="8">
    <location>
        <begin position="76"/>
        <end position="87"/>
    </location>
</feature>
<feature type="region of interest" description="Disordered" evidence="8">
    <location>
        <begin position="179"/>
        <end position="338"/>
    </location>
</feature>
<organism evidence="10 11">
    <name type="scientific">Rhodocollybia butyracea</name>
    <dbReference type="NCBI Taxonomy" id="206335"/>
    <lineage>
        <taxon>Eukaryota</taxon>
        <taxon>Fungi</taxon>
        <taxon>Dikarya</taxon>
        <taxon>Basidiomycota</taxon>
        <taxon>Agaricomycotina</taxon>
        <taxon>Agaricomycetes</taxon>
        <taxon>Agaricomycetidae</taxon>
        <taxon>Agaricales</taxon>
        <taxon>Marasmiineae</taxon>
        <taxon>Omphalotaceae</taxon>
        <taxon>Rhodocollybia</taxon>
    </lineage>
</organism>
<dbReference type="Pfam" id="PF09816">
    <property type="entry name" value="EAF"/>
    <property type="match status" value="1"/>
</dbReference>
<keyword evidence="7" id="KW-0539">Nucleus</keyword>
<reference evidence="10" key="1">
    <citation type="submission" date="2020-11" db="EMBL/GenBank/DDBJ databases">
        <authorList>
            <consortium name="DOE Joint Genome Institute"/>
            <person name="Ahrendt S."/>
            <person name="Riley R."/>
            <person name="Andreopoulos W."/>
            <person name="Labutti K."/>
            <person name="Pangilinan J."/>
            <person name="Ruiz-Duenas F.J."/>
            <person name="Barrasa J.M."/>
            <person name="Sanchez-Garcia M."/>
            <person name="Camarero S."/>
            <person name="Miyauchi S."/>
            <person name="Serrano A."/>
            <person name="Linde D."/>
            <person name="Babiker R."/>
            <person name="Drula E."/>
            <person name="Ayuso-Fernandez I."/>
            <person name="Pacheco R."/>
            <person name="Padilla G."/>
            <person name="Ferreira P."/>
            <person name="Barriuso J."/>
            <person name="Kellner H."/>
            <person name="Castanera R."/>
            <person name="Alfaro M."/>
            <person name="Ramirez L."/>
            <person name="Pisabarro A.G."/>
            <person name="Kuo A."/>
            <person name="Tritt A."/>
            <person name="Lipzen A."/>
            <person name="He G."/>
            <person name="Yan M."/>
            <person name="Ng V."/>
            <person name="Cullen D."/>
            <person name="Martin F."/>
            <person name="Rosso M.-N."/>
            <person name="Henrissat B."/>
            <person name="Hibbett D."/>
            <person name="Martinez A.T."/>
            <person name="Grigoriev I.V."/>
        </authorList>
    </citation>
    <scope>NUCLEOTIDE SEQUENCE</scope>
    <source>
        <strain evidence="10">AH 40177</strain>
    </source>
</reference>
<protein>
    <submittedName>
        <fullName evidence="10">RNA polymerase II transcription elongation factor-domain-containing protein</fullName>
    </submittedName>
</protein>
<dbReference type="InterPro" id="IPR019194">
    <property type="entry name" value="Tscrpt_elong_fac_Eaf_N"/>
</dbReference>
<proteinExistence type="inferred from homology"/>
<keyword evidence="3" id="KW-0597">Phosphoprotein</keyword>
<gene>
    <name evidence="10" type="ORF">BDP27DRAFT_1313723</name>
</gene>
<accession>A0A9P5Q9E1</accession>
<dbReference type="OrthoDB" id="125903at2759"/>
<keyword evidence="4" id="KW-0805">Transcription regulation</keyword>
<evidence type="ECO:0000256" key="3">
    <source>
        <dbReference type="ARBA" id="ARBA00022553"/>
    </source>
</evidence>
<keyword evidence="6" id="KW-0804">Transcription</keyword>
<evidence type="ECO:0000256" key="6">
    <source>
        <dbReference type="ARBA" id="ARBA00023163"/>
    </source>
</evidence>
<feature type="region of interest" description="Disordered" evidence="8">
    <location>
        <begin position="1"/>
        <end position="43"/>
    </location>
</feature>
<dbReference type="GO" id="GO:0003746">
    <property type="term" value="F:translation elongation factor activity"/>
    <property type="evidence" value="ECO:0007669"/>
    <property type="project" value="UniProtKB-KW"/>
</dbReference>
<evidence type="ECO:0000256" key="2">
    <source>
        <dbReference type="ARBA" id="ARBA00007798"/>
    </source>
</evidence>
<feature type="compositionally biased region" description="Polar residues" evidence="8">
    <location>
        <begin position="1"/>
        <end position="10"/>
    </location>
</feature>
<evidence type="ECO:0000259" key="9">
    <source>
        <dbReference type="Pfam" id="PF09816"/>
    </source>
</evidence>
<evidence type="ECO:0000256" key="8">
    <source>
        <dbReference type="SAM" id="MobiDB-lite"/>
    </source>
</evidence>
<keyword evidence="11" id="KW-1185">Reference proteome</keyword>
<keyword evidence="5" id="KW-0010">Activator</keyword>
<dbReference type="Proteomes" id="UP000772434">
    <property type="component" value="Unassembled WGS sequence"/>
</dbReference>
<evidence type="ECO:0000256" key="1">
    <source>
        <dbReference type="ARBA" id="ARBA00004123"/>
    </source>
</evidence>
<comment type="similarity">
    <text evidence="2">Belongs to the EAF family.</text>
</comment>
<evidence type="ECO:0000256" key="5">
    <source>
        <dbReference type="ARBA" id="ARBA00023159"/>
    </source>
</evidence>
<evidence type="ECO:0000313" key="11">
    <source>
        <dbReference type="Proteomes" id="UP000772434"/>
    </source>
</evidence>
<name>A0A9P5Q9E1_9AGAR</name>
<dbReference type="GO" id="GO:0006368">
    <property type="term" value="P:transcription elongation by RNA polymerase II"/>
    <property type="evidence" value="ECO:0007669"/>
    <property type="project" value="InterPro"/>
</dbReference>
<dbReference type="EMBL" id="JADNRY010000006">
    <property type="protein sequence ID" value="KAF9076677.1"/>
    <property type="molecule type" value="Genomic_DNA"/>
</dbReference>
<feature type="compositionally biased region" description="Acidic residues" evidence="8">
    <location>
        <begin position="433"/>
        <end position="448"/>
    </location>
</feature>
<feature type="domain" description="Transcription elongation factor Eaf N-terminal" evidence="9">
    <location>
        <begin position="23"/>
        <end position="130"/>
    </location>
</feature>